<organism evidence="1 2">
    <name type="scientific">Spirosoma endophyticum</name>
    <dbReference type="NCBI Taxonomy" id="662367"/>
    <lineage>
        <taxon>Bacteria</taxon>
        <taxon>Pseudomonadati</taxon>
        <taxon>Bacteroidota</taxon>
        <taxon>Cytophagia</taxon>
        <taxon>Cytophagales</taxon>
        <taxon>Cytophagaceae</taxon>
        <taxon>Spirosoma</taxon>
    </lineage>
</organism>
<proteinExistence type="predicted"/>
<dbReference type="InterPro" id="IPR010093">
    <property type="entry name" value="SinI_DNA-bd"/>
</dbReference>
<reference evidence="1 2" key="1">
    <citation type="submission" date="2016-10" db="EMBL/GenBank/DDBJ databases">
        <authorList>
            <person name="de Groot N.N."/>
        </authorList>
    </citation>
    <scope>NUCLEOTIDE SEQUENCE [LARGE SCALE GENOMIC DNA]</scope>
    <source>
        <strain evidence="1 2">DSM 26130</strain>
    </source>
</reference>
<gene>
    <name evidence="1" type="ORF">SAMN05216167_13631</name>
</gene>
<dbReference type="STRING" id="662367.SAMN05216167_13631"/>
<name>A0A1I2GZ08_9BACT</name>
<sequence>MSYAPNSFASIEERLERIEHLLLSNSSTSSLSDTRANCTRHIYGISGLARLLNCSKPTAQRIKDSGKIPFTQIGRKIVFNEKAVLVALDKREVLA</sequence>
<dbReference type="NCBIfam" id="TIGR01764">
    <property type="entry name" value="excise"/>
    <property type="match status" value="1"/>
</dbReference>
<dbReference type="AlphaFoldDB" id="A0A1I2GZ08"/>
<keyword evidence="2" id="KW-1185">Reference proteome</keyword>
<protein>
    <submittedName>
        <fullName evidence="1">DNA binding domain-containing protein, excisionase family</fullName>
    </submittedName>
</protein>
<dbReference type="Proteomes" id="UP000198598">
    <property type="component" value="Unassembled WGS sequence"/>
</dbReference>
<dbReference type="RefSeq" id="WP_093834628.1">
    <property type="nucleotide sequence ID" value="NZ_FOLQ01000036.1"/>
</dbReference>
<dbReference type="EMBL" id="FOLQ01000036">
    <property type="protein sequence ID" value="SFF22299.1"/>
    <property type="molecule type" value="Genomic_DNA"/>
</dbReference>
<evidence type="ECO:0000313" key="1">
    <source>
        <dbReference type="EMBL" id="SFF22299.1"/>
    </source>
</evidence>
<dbReference type="InterPro" id="IPR024363">
    <property type="entry name" value="DUF3853"/>
</dbReference>
<dbReference type="OrthoDB" id="961769at2"/>
<dbReference type="Pfam" id="PF12964">
    <property type="entry name" value="DUF3853"/>
    <property type="match status" value="1"/>
</dbReference>
<evidence type="ECO:0000313" key="2">
    <source>
        <dbReference type="Proteomes" id="UP000198598"/>
    </source>
</evidence>
<accession>A0A1I2GZ08</accession>
<dbReference type="GO" id="GO:0003677">
    <property type="term" value="F:DNA binding"/>
    <property type="evidence" value="ECO:0007669"/>
    <property type="project" value="InterPro"/>
</dbReference>